<organism evidence="3 4">
    <name type="scientific">Didymosphaeria variabile</name>
    <dbReference type="NCBI Taxonomy" id="1932322"/>
    <lineage>
        <taxon>Eukaryota</taxon>
        <taxon>Fungi</taxon>
        <taxon>Dikarya</taxon>
        <taxon>Ascomycota</taxon>
        <taxon>Pezizomycotina</taxon>
        <taxon>Dothideomycetes</taxon>
        <taxon>Pleosporomycetidae</taxon>
        <taxon>Pleosporales</taxon>
        <taxon>Massarineae</taxon>
        <taxon>Didymosphaeriaceae</taxon>
        <taxon>Didymosphaeria</taxon>
    </lineage>
</organism>
<protein>
    <recommendedName>
        <fullName evidence="5">PEBP-like protein</fullName>
    </recommendedName>
</protein>
<dbReference type="GO" id="GO:0046578">
    <property type="term" value="P:regulation of Ras protein signal transduction"/>
    <property type="evidence" value="ECO:0007669"/>
    <property type="project" value="TreeGrafter"/>
</dbReference>
<dbReference type="Proteomes" id="UP001140513">
    <property type="component" value="Unassembled WGS sequence"/>
</dbReference>
<dbReference type="GO" id="GO:0005543">
    <property type="term" value="F:phospholipid binding"/>
    <property type="evidence" value="ECO:0007669"/>
    <property type="project" value="TreeGrafter"/>
</dbReference>
<evidence type="ECO:0000313" key="3">
    <source>
        <dbReference type="EMBL" id="KAJ4348436.1"/>
    </source>
</evidence>
<dbReference type="CDD" id="cd00866">
    <property type="entry name" value="PEBP_euk"/>
    <property type="match status" value="1"/>
</dbReference>
<dbReference type="AlphaFoldDB" id="A0A9W8XE20"/>
<dbReference type="InterPro" id="IPR008914">
    <property type="entry name" value="PEBP"/>
</dbReference>
<feature type="compositionally biased region" description="Low complexity" evidence="1">
    <location>
        <begin position="190"/>
        <end position="207"/>
    </location>
</feature>
<dbReference type="PANTHER" id="PTHR11362:SF148">
    <property type="entry name" value="CARBOXYPEPTIDASE Y INHIBITOR"/>
    <property type="match status" value="1"/>
</dbReference>
<dbReference type="Gene3D" id="3.90.280.10">
    <property type="entry name" value="PEBP-like"/>
    <property type="match status" value="1"/>
</dbReference>
<dbReference type="PANTHER" id="PTHR11362">
    <property type="entry name" value="PHOSPHATIDYLETHANOLAMINE-BINDING PROTEIN"/>
    <property type="match status" value="1"/>
</dbReference>
<keyword evidence="2" id="KW-0732">Signal</keyword>
<dbReference type="EMBL" id="JAPEUX010000007">
    <property type="protein sequence ID" value="KAJ4348436.1"/>
    <property type="molecule type" value="Genomic_DNA"/>
</dbReference>
<dbReference type="RefSeq" id="XP_056067824.1">
    <property type="nucleotide sequence ID" value="XM_056218559.1"/>
</dbReference>
<evidence type="ECO:0000313" key="4">
    <source>
        <dbReference type="Proteomes" id="UP001140513"/>
    </source>
</evidence>
<dbReference type="InterPro" id="IPR036610">
    <property type="entry name" value="PEBP-like_sf"/>
</dbReference>
<dbReference type="GO" id="GO:0030414">
    <property type="term" value="F:peptidase inhibitor activity"/>
    <property type="evidence" value="ECO:0007669"/>
    <property type="project" value="TreeGrafter"/>
</dbReference>
<name>A0A9W8XE20_9PLEO</name>
<accession>A0A9W8XE20</accession>
<dbReference type="Pfam" id="PF01161">
    <property type="entry name" value="PBP"/>
    <property type="match status" value="1"/>
</dbReference>
<gene>
    <name evidence="3" type="ORF">N0V89_009810</name>
</gene>
<sequence>MVNWTFCAALLSVAGATVAPGFPVKGAPDLNVTWADNNVSPPGELLSRADTAQPPTQISSPVWTPGGYAILMLVDLDVPRNNTRVQLLHWLTANVTMPSTDTQTLKLADSSLDLAPYRRPSPPLNDTAHKYTLLLFEQPENFTVPARYRSLLESRVGWDAAGFVNATGLGSALAANWIRVQNTGNETGNATASASPTASSSPTSTPTDYSGKAGAITPSAWLGTAVVAALMAVML</sequence>
<evidence type="ECO:0008006" key="5">
    <source>
        <dbReference type="Google" id="ProtNLM"/>
    </source>
</evidence>
<evidence type="ECO:0000256" key="2">
    <source>
        <dbReference type="SAM" id="SignalP"/>
    </source>
</evidence>
<feature type="region of interest" description="Disordered" evidence="1">
    <location>
        <begin position="187"/>
        <end position="210"/>
    </location>
</feature>
<keyword evidence="4" id="KW-1185">Reference proteome</keyword>
<dbReference type="SUPFAM" id="SSF49777">
    <property type="entry name" value="PEBP-like"/>
    <property type="match status" value="1"/>
</dbReference>
<feature type="signal peptide" evidence="2">
    <location>
        <begin position="1"/>
        <end position="21"/>
    </location>
</feature>
<reference evidence="3" key="1">
    <citation type="submission" date="2022-10" db="EMBL/GenBank/DDBJ databases">
        <title>Tapping the CABI collections for fungal endophytes: first genome assemblies for Collariella, Neodidymelliopsis, Ascochyta clinopodiicola, Didymella pomorum, Didymosphaeria variabile, Neocosmospora piperis and Neocucurbitaria cava.</title>
        <authorList>
            <person name="Hill R."/>
        </authorList>
    </citation>
    <scope>NUCLEOTIDE SEQUENCE</scope>
    <source>
        <strain evidence="3">IMI 356815</strain>
    </source>
</reference>
<dbReference type="GO" id="GO:0030162">
    <property type="term" value="P:regulation of proteolysis"/>
    <property type="evidence" value="ECO:0007669"/>
    <property type="project" value="TreeGrafter"/>
</dbReference>
<dbReference type="GeneID" id="80913340"/>
<dbReference type="OrthoDB" id="2506647at2759"/>
<feature type="chain" id="PRO_5040793568" description="PEBP-like protein" evidence="2">
    <location>
        <begin position="22"/>
        <end position="235"/>
    </location>
</feature>
<evidence type="ECO:0000256" key="1">
    <source>
        <dbReference type="SAM" id="MobiDB-lite"/>
    </source>
</evidence>
<comment type="caution">
    <text evidence="3">The sequence shown here is derived from an EMBL/GenBank/DDBJ whole genome shotgun (WGS) entry which is preliminary data.</text>
</comment>
<dbReference type="InterPro" id="IPR035810">
    <property type="entry name" value="PEBP_euk"/>
</dbReference>
<proteinExistence type="predicted"/>